<evidence type="ECO:0000313" key="2">
    <source>
        <dbReference type="EMBL" id="MBC3911372.1"/>
    </source>
</evidence>
<dbReference type="InterPro" id="IPR050678">
    <property type="entry name" value="DNA_Partitioning_ATPase"/>
</dbReference>
<organism evidence="2 3">
    <name type="scientific">Undibacterium umbellatum</name>
    <dbReference type="NCBI Taxonomy" id="2762300"/>
    <lineage>
        <taxon>Bacteria</taxon>
        <taxon>Pseudomonadati</taxon>
        <taxon>Pseudomonadota</taxon>
        <taxon>Betaproteobacteria</taxon>
        <taxon>Burkholderiales</taxon>
        <taxon>Oxalobacteraceae</taxon>
        <taxon>Undibacterium</taxon>
    </lineage>
</organism>
<keyword evidence="3" id="KW-1185">Reference proteome</keyword>
<accession>A0ABR6ZJF2</accession>
<dbReference type="Pfam" id="PF13614">
    <property type="entry name" value="AAA_31"/>
    <property type="match status" value="1"/>
</dbReference>
<dbReference type="InterPro" id="IPR025669">
    <property type="entry name" value="AAA_dom"/>
</dbReference>
<dbReference type="SUPFAM" id="SSF52540">
    <property type="entry name" value="P-loop containing nucleoside triphosphate hydrolases"/>
    <property type="match status" value="1"/>
</dbReference>
<protein>
    <submittedName>
        <fullName evidence="2">ParA family protein</fullName>
    </submittedName>
</protein>
<dbReference type="Proteomes" id="UP000646911">
    <property type="component" value="Unassembled WGS sequence"/>
</dbReference>
<reference evidence="2 3" key="1">
    <citation type="submission" date="2020-08" db="EMBL/GenBank/DDBJ databases">
        <title>Novel species isolated from subtropical streams in China.</title>
        <authorList>
            <person name="Lu H."/>
        </authorList>
    </citation>
    <scope>NUCLEOTIDE SEQUENCE [LARGE SCALE GENOMIC DNA]</scope>
    <source>
        <strain evidence="2 3">NL8W</strain>
    </source>
</reference>
<feature type="domain" description="AAA" evidence="1">
    <location>
        <begin position="67"/>
        <end position="243"/>
    </location>
</feature>
<dbReference type="PANTHER" id="PTHR13696">
    <property type="entry name" value="P-LOOP CONTAINING NUCLEOSIDE TRIPHOSPHATE HYDROLASE"/>
    <property type="match status" value="1"/>
</dbReference>
<evidence type="ECO:0000313" key="3">
    <source>
        <dbReference type="Proteomes" id="UP000646911"/>
    </source>
</evidence>
<dbReference type="CDD" id="cd02042">
    <property type="entry name" value="ParAB_family"/>
    <property type="match status" value="1"/>
</dbReference>
<dbReference type="EMBL" id="JACOFX010000031">
    <property type="protein sequence ID" value="MBC3911372.1"/>
    <property type="molecule type" value="Genomic_DNA"/>
</dbReference>
<dbReference type="InterPro" id="IPR027417">
    <property type="entry name" value="P-loop_NTPase"/>
</dbReference>
<gene>
    <name evidence="2" type="ORF">H8L47_27805</name>
</gene>
<evidence type="ECO:0000259" key="1">
    <source>
        <dbReference type="Pfam" id="PF13614"/>
    </source>
</evidence>
<proteinExistence type="predicted"/>
<dbReference type="PANTHER" id="PTHR13696:SF99">
    <property type="entry name" value="COBYRINIC ACID AC-DIAMIDE SYNTHASE"/>
    <property type="match status" value="1"/>
</dbReference>
<sequence>MRNYLGVRLKLAKEFSGFTDSDRKFRDTYRGEDQNSAHKYYQPFEIRKIRLHLLGLEDKEQRSLPPVINFRMAKGGTGKTTIAGNIAACLAQFGHKVLVIDGDPQGSLSKMFGVDVSQEITHIGTLMQRASKGELPKVQDAIVPIYSHGMLDLIPADITLANADTWLISAIGRENTFLRLLEKEKDFFCQYEAIIIDSAPASSLLTQSFMIASKTIMAVVNPEPESVKALDVLKSNILEINSAMTQRGFNLDMHIIVNKFNQTKKPHQESLQFIIGEYNGKINDTIVRDFIGFLRQTDLFDDTNSGPVLEREPGSVGARDIIDLSKSLIKFHNIPLSGQKS</sequence>
<comment type="caution">
    <text evidence="2">The sequence shown here is derived from an EMBL/GenBank/DDBJ whole genome shotgun (WGS) entry which is preliminary data.</text>
</comment>
<name>A0ABR6ZJF2_9BURK</name>
<dbReference type="Gene3D" id="3.40.50.300">
    <property type="entry name" value="P-loop containing nucleotide triphosphate hydrolases"/>
    <property type="match status" value="1"/>
</dbReference>
<dbReference type="RefSeq" id="WP_186957084.1">
    <property type="nucleotide sequence ID" value="NZ_JACOFX010000031.1"/>
</dbReference>